<evidence type="ECO:0000313" key="4">
    <source>
        <dbReference type="Proteomes" id="UP000027186"/>
    </source>
</evidence>
<evidence type="ECO:0008006" key="5">
    <source>
        <dbReference type="Google" id="ProtNLM"/>
    </source>
</evidence>
<dbReference type="PANTHER" id="PTHR12558:SF13">
    <property type="entry name" value="CELL DIVISION CYCLE PROTEIN 27 HOMOLOG"/>
    <property type="match status" value="1"/>
</dbReference>
<geneLocation type="plasmid" evidence="3 4">
    <name>AbAZ39_p2</name>
</geneLocation>
<gene>
    <name evidence="3" type="ORF">ABAZ39_26260</name>
</gene>
<evidence type="ECO:0000256" key="1">
    <source>
        <dbReference type="PROSITE-ProRule" id="PRU00339"/>
    </source>
</evidence>
<dbReference type="AlphaFoldDB" id="A0A060DWD2"/>
<accession>A0A060DWD2</accession>
<feature type="repeat" description="TPR" evidence="1">
    <location>
        <begin position="76"/>
        <end position="109"/>
    </location>
</feature>
<dbReference type="EMBL" id="CP007795">
    <property type="protein sequence ID" value="AIB15398.1"/>
    <property type="molecule type" value="Genomic_DNA"/>
</dbReference>
<dbReference type="SUPFAM" id="SSF48452">
    <property type="entry name" value="TPR-like"/>
    <property type="match status" value="1"/>
</dbReference>
<dbReference type="InterPro" id="IPR011990">
    <property type="entry name" value="TPR-like_helical_dom_sf"/>
</dbReference>
<keyword evidence="3" id="KW-0614">Plasmid</keyword>
<reference evidence="3 4" key="1">
    <citation type="journal article" date="2014" name="Genome Announc.">
        <title>Complete Genome Sequence of the Model Rhizosphere Strain Azospirillum brasilense Az39, Successfully Applied in Agriculture.</title>
        <authorList>
            <person name="Rivera D."/>
            <person name="Revale S."/>
            <person name="Molina R."/>
            <person name="Gualpa J."/>
            <person name="Puente M."/>
            <person name="Maroniche G."/>
            <person name="Paris G."/>
            <person name="Baker D."/>
            <person name="Clavijo B."/>
            <person name="McLay K."/>
            <person name="Spaepen S."/>
            <person name="Perticari A."/>
            <person name="Vazquez M."/>
            <person name="Wisniewski-Dye F."/>
            <person name="Watkins C."/>
            <person name="Martinez-Abarca F."/>
            <person name="Vanderleyden J."/>
            <person name="Cassan F."/>
        </authorList>
    </citation>
    <scope>NUCLEOTIDE SEQUENCE [LARGE SCALE GENOMIC DNA]</scope>
    <source>
        <strain evidence="3 4">Az39</strain>
        <plasmid evidence="3">AbAZ39_p2</plasmid>
    </source>
</reference>
<feature type="signal peptide" evidence="2">
    <location>
        <begin position="1"/>
        <end position="20"/>
    </location>
</feature>
<dbReference type="Gene3D" id="1.25.40.10">
    <property type="entry name" value="Tetratricopeptide repeat domain"/>
    <property type="match status" value="2"/>
</dbReference>
<keyword evidence="2" id="KW-0732">Signal</keyword>
<dbReference type="RefSeq" id="WP_040136856.1">
    <property type="nucleotide sequence ID" value="NZ_CP007795.1"/>
</dbReference>
<evidence type="ECO:0000256" key="2">
    <source>
        <dbReference type="SAM" id="SignalP"/>
    </source>
</evidence>
<protein>
    <recommendedName>
        <fullName evidence="5">Tetratricopeptide repeat protein</fullName>
    </recommendedName>
</protein>
<sequence length="277" mass="28973">MRTVSLHFAILLALPLMLGACSHPSGLGQLAGMASAKPSLELATGLRIAEATRNGGDNQAAITLYRQIVAAHPTSPLPLLGLGDALYEGRAFDEAIAAYQAALRLDAGNPDAQVGIGRVDLARNLPGESLAAFDRALAAAPQHAAALNGKGVALDLMGKPEEARAMYRQVQALQPGNRGARNNLALSILLAGDKEQAIPLFRELSAERSAGQERIRQNLALALGMSGRMDAAAEVARMDLSPEAVKENLAYYAMLRSLDRQADGHAAIARAVNASGT</sequence>
<keyword evidence="1" id="KW-0802">TPR repeat</keyword>
<dbReference type="Pfam" id="PF13432">
    <property type="entry name" value="TPR_16"/>
    <property type="match status" value="3"/>
</dbReference>
<dbReference type="SMART" id="SM00028">
    <property type="entry name" value="TPR"/>
    <property type="match status" value="3"/>
</dbReference>
<feature type="chain" id="PRO_5001586021" description="Tetratricopeptide repeat protein" evidence="2">
    <location>
        <begin position="21"/>
        <end position="277"/>
    </location>
</feature>
<dbReference type="PANTHER" id="PTHR12558">
    <property type="entry name" value="CELL DIVISION CYCLE 16,23,27"/>
    <property type="match status" value="1"/>
</dbReference>
<evidence type="ECO:0000313" key="3">
    <source>
        <dbReference type="EMBL" id="AIB15398.1"/>
    </source>
</evidence>
<dbReference type="PROSITE" id="PS50005">
    <property type="entry name" value="TPR"/>
    <property type="match status" value="1"/>
</dbReference>
<name>A0A060DWD2_9PROT</name>
<dbReference type="InterPro" id="IPR019734">
    <property type="entry name" value="TPR_rpt"/>
</dbReference>
<dbReference type="PROSITE" id="PS51257">
    <property type="entry name" value="PROKAR_LIPOPROTEIN"/>
    <property type="match status" value="1"/>
</dbReference>
<dbReference type="KEGG" id="abq:ABAZ39_26260"/>
<organism evidence="3 4">
    <name type="scientific">Azospirillum argentinense</name>
    <dbReference type="NCBI Taxonomy" id="2970906"/>
    <lineage>
        <taxon>Bacteria</taxon>
        <taxon>Pseudomonadati</taxon>
        <taxon>Pseudomonadota</taxon>
        <taxon>Alphaproteobacteria</taxon>
        <taxon>Rhodospirillales</taxon>
        <taxon>Azospirillaceae</taxon>
        <taxon>Azospirillum</taxon>
    </lineage>
</organism>
<proteinExistence type="predicted"/>
<dbReference type="Proteomes" id="UP000027186">
    <property type="component" value="Plasmid AbAZ39_p2"/>
</dbReference>